<protein>
    <recommendedName>
        <fullName evidence="1">DUF6965 domain-containing protein</fullName>
    </recommendedName>
</protein>
<sequence>MTTIAELKEELLGKTYPERVEISQEQIVVNTDTFLKIQFLEVEAWKKDLEKCPAYLRLIKFREAVKQYK</sequence>
<evidence type="ECO:0000313" key="2">
    <source>
        <dbReference type="EMBL" id="MBD1425560.1"/>
    </source>
</evidence>
<dbReference type="InterPro" id="IPR054238">
    <property type="entry name" value="DUF6965"/>
</dbReference>
<evidence type="ECO:0000259" key="1">
    <source>
        <dbReference type="Pfam" id="PF22292"/>
    </source>
</evidence>
<dbReference type="EMBL" id="JACNYK010000002">
    <property type="protein sequence ID" value="MBD1425560.1"/>
    <property type="molecule type" value="Genomic_DNA"/>
</dbReference>
<gene>
    <name evidence="2" type="ORF">H8B17_08210</name>
</gene>
<accession>A0ABR7Y2M6</accession>
<name>A0ABR7Y2M6_9SPHI</name>
<dbReference type="Proteomes" id="UP000606494">
    <property type="component" value="Unassembled WGS sequence"/>
</dbReference>
<dbReference type="Pfam" id="PF22292">
    <property type="entry name" value="DUF6965"/>
    <property type="match status" value="1"/>
</dbReference>
<evidence type="ECO:0000313" key="3">
    <source>
        <dbReference type="Proteomes" id="UP000606494"/>
    </source>
</evidence>
<feature type="domain" description="DUF6965" evidence="1">
    <location>
        <begin position="3"/>
        <end position="66"/>
    </location>
</feature>
<keyword evidence="3" id="KW-1185">Reference proteome</keyword>
<comment type="caution">
    <text evidence="2">The sequence shown here is derived from an EMBL/GenBank/DDBJ whole genome shotgun (WGS) entry which is preliminary data.</text>
</comment>
<organism evidence="2 3">
    <name type="scientific">Sphingobacterium arenae</name>
    <dbReference type="NCBI Taxonomy" id="1280598"/>
    <lineage>
        <taxon>Bacteria</taxon>
        <taxon>Pseudomonadati</taxon>
        <taxon>Bacteroidota</taxon>
        <taxon>Sphingobacteriia</taxon>
        <taxon>Sphingobacteriales</taxon>
        <taxon>Sphingobacteriaceae</taxon>
        <taxon>Sphingobacterium</taxon>
    </lineage>
</organism>
<reference evidence="2 3" key="1">
    <citation type="submission" date="2020-08" db="EMBL/GenBank/DDBJ databases">
        <title>Sphingobacterium sp. DN00404 isolated from aquaculture water.</title>
        <authorList>
            <person name="Zhang M."/>
        </authorList>
    </citation>
    <scope>NUCLEOTIDE SEQUENCE [LARGE SCALE GENOMIC DNA]</scope>
    <source>
        <strain evidence="2 3">KCTC 32294</strain>
    </source>
</reference>
<proteinExistence type="predicted"/>
<dbReference type="RefSeq" id="WP_190308715.1">
    <property type="nucleotide sequence ID" value="NZ_JACNYK010000002.1"/>
</dbReference>